<proteinExistence type="predicted"/>
<dbReference type="AlphaFoldDB" id="A0A7Y7YHX2"/>
<dbReference type="RefSeq" id="WP_016978858.1">
    <property type="nucleotide sequence ID" value="NZ_JACAPS010000040.1"/>
</dbReference>
<keyword evidence="1" id="KW-0175">Coiled coil</keyword>
<evidence type="ECO:0000313" key="2">
    <source>
        <dbReference type="EMBL" id="NWC36613.1"/>
    </source>
</evidence>
<comment type="caution">
    <text evidence="2">The sequence shown here is derived from an EMBL/GenBank/DDBJ whole genome shotgun (WGS) entry which is preliminary data.</text>
</comment>
<dbReference type="EMBL" id="JACAQD010000045">
    <property type="protein sequence ID" value="NWC36613.1"/>
    <property type="molecule type" value="Genomic_DNA"/>
</dbReference>
<protein>
    <submittedName>
        <fullName evidence="2">Uncharacterized protein</fullName>
    </submittedName>
</protein>
<name>A0A7Y7YHX2_9PSED</name>
<dbReference type="Proteomes" id="UP000520592">
    <property type="component" value="Unassembled WGS sequence"/>
</dbReference>
<accession>A0A7Y7YHX2</accession>
<feature type="coiled-coil region" evidence="1">
    <location>
        <begin position="135"/>
        <end position="169"/>
    </location>
</feature>
<evidence type="ECO:0000256" key="1">
    <source>
        <dbReference type="SAM" id="Coils"/>
    </source>
</evidence>
<sequence length="248" mass="28420">MDGDNQANKKLFYRPIEIAIRWCEMMPVEAKILSKIEDLLPLERTLASWPGLLEKLELLNDAIRNQELAYGCMGVTVSSGETIEQPLLTIRHNDLKRWLIEYHPAEQPNFIFDESEKQSVSPHTIEVYKALLVELDICKAERERTRGLLQELTKERDLLRRENAKLILHRKSAMEPNERSERSYLRLIGALISLLLGKSPGGKSYSSFVSQASIISVLTARNEGKPGFNKRTLEERFAAARRTDENND</sequence>
<evidence type="ECO:0000313" key="3">
    <source>
        <dbReference type="Proteomes" id="UP000520592"/>
    </source>
</evidence>
<organism evidence="2 3">
    <name type="scientific">Pseudomonas gingeri</name>
    <dbReference type="NCBI Taxonomy" id="117681"/>
    <lineage>
        <taxon>Bacteria</taxon>
        <taxon>Pseudomonadati</taxon>
        <taxon>Pseudomonadota</taxon>
        <taxon>Gammaproteobacteria</taxon>
        <taxon>Pseudomonadales</taxon>
        <taxon>Pseudomonadaceae</taxon>
        <taxon>Pseudomonas</taxon>
    </lineage>
</organism>
<reference evidence="2 3" key="1">
    <citation type="submission" date="2020-04" db="EMBL/GenBank/DDBJ databases">
        <title>Molecular characterization of pseudomonads from Agaricus bisporus reveal novel blotch 2 pathogens in Western Europe.</title>
        <authorList>
            <person name="Taparia T."/>
            <person name="Krijger M."/>
            <person name="Haynes E."/>
            <person name="Elpinstone J.G."/>
            <person name="Noble R."/>
            <person name="Van Der Wolf J."/>
        </authorList>
    </citation>
    <scope>NUCLEOTIDE SEQUENCE [LARGE SCALE GENOMIC DNA]</scope>
    <source>
        <strain evidence="2 3">IPO3737</strain>
    </source>
</reference>
<gene>
    <name evidence="2" type="ORF">HX876_30070</name>
</gene>